<dbReference type="PRINTS" id="PR00162">
    <property type="entry name" value="RIESKE"/>
</dbReference>
<dbReference type="InterPro" id="IPR006076">
    <property type="entry name" value="FAD-dep_OxRdtase"/>
</dbReference>
<dbReference type="PANTHER" id="PTHR13847">
    <property type="entry name" value="SARCOSINE DEHYDROGENASE-RELATED"/>
    <property type="match status" value="1"/>
</dbReference>
<name>A0ABW4MKT8_9BACI</name>
<comment type="caution">
    <text evidence="7">The sequence shown here is derived from an EMBL/GenBank/DDBJ whole genome shotgun (WGS) entry which is preliminary data.</text>
</comment>
<dbReference type="CDD" id="cd03477">
    <property type="entry name" value="Rieske_YhfW_C"/>
    <property type="match status" value="1"/>
</dbReference>
<dbReference type="Gene3D" id="2.102.10.10">
    <property type="entry name" value="Rieske [2Fe-2S] iron-sulphur domain"/>
    <property type="match status" value="1"/>
</dbReference>
<dbReference type="PROSITE" id="PS51296">
    <property type="entry name" value="RIESKE"/>
    <property type="match status" value="1"/>
</dbReference>
<protein>
    <submittedName>
        <fullName evidence="7">FAD-dependent oxidoreductase</fullName>
    </submittedName>
</protein>
<evidence type="ECO:0000256" key="3">
    <source>
        <dbReference type="ARBA" id="ARBA00023004"/>
    </source>
</evidence>
<dbReference type="Gene3D" id="3.50.50.60">
    <property type="entry name" value="FAD/NAD(P)-binding domain"/>
    <property type="match status" value="1"/>
</dbReference>
<evidence type="ECO:0000256" key="5">
    <source>
        <dbReference type="ARBA" id="ARBA00023157"/>
    </source>
</evidence>
<gene>
    <name evidence="7" type="ORF">ACFSFW_06985</name>
</gene>
<keyword evidence="1" id="KW-0001">2Fe-2S</keyword>
<dbReference type="RefSeq" id="WP_388036525.1">
    <property type="nucleotide sequence ID" value="NZ_JBHUEK010000009.1"/>
</dbReference>
<dbReference type="Gene3D" id="3.30.9.10">
    <property type="entry name" value="D-Amino Acid Oxidase, subunit A, domain 2"/>
    <property type="match status" value="1"/>
</dbReference>
<keyword evidence="3" id="KW-0408">Iron</keyword>
<keyword evidence="5" id="KW-1015">Disulfide bond</keyword>
<organism evidence="7 8">
    <name type="scientific">Fredinandcohnia salidurans</name>
    <dbReference type="NCBI Taxonomy" id="2595041"/>
    <lineage>
        <taxon>Bacteria</taxon>
        <taxon>Bacillati</taxon>
        <taxon>Bacillota</taxon>
        <taxon>Bacilli</taxon>
        <taxon>Bacillales</taxon>
        <taxon>Bacillaceae</taxon>
        <taxon>Fredinandcohnia</taxon>
    </lineage>
</organism>
<evidence type="ECO:0000256" key="2">
    <source>
        <dbReference type="ARBA" id="ARBA00022723"/>
    </source>
</evidence>
<dbReference type="SUPFAM" id="SSF51905">
    <property type="entry name" value="FAD/NAD(P)-binding domain"/>
    <property type="match status" value="1"/>
</dbReference>
<feature type="domain" description="Rieske" evidence="6">
    <location>
        <begin position="423"/>
        <end position="517"/>
    </location>
</feature>
<keyword evidence="4" id="KW-0411">Iron-sulfur</keyword>
<evidence type="ECO:0000313" key="7">
    <source>
        <dbReference type="EMBL" id="MFD1778408.1"/>
    </source>
</evidence>
<proteinExistence type="predicted"/>
<evidence type="ECO:0000256" key="1">
    <source>
        <dbReference type="ARBA" id="ARBA00022714"/>
    </source>
</evidence>
<dbReference type="Proteomes" id="UP001597227">
    <property type="component" value="Unassembled WGS sequence"/>
</dbReference>
<evidence type="ECO:0000313" key="8">
    <source>
        <dbReference type="Proteomes" id="UP001597227"/>
    </source>
</evidence>
<dbReference type="InterPro" id="IPR036188">
    <property type="entry name" value="FAD/NAD-bd_sf"/>
</dbReference>
<dbReference type="InterPro" id="IPR036922">
    <property type="entry name" value="Rieske_2Fe-2S_sf"/>
</dbReference>
<evidence type="ECO:0000256" key="4">
    <source>
        <dbReference type="ARBA" id="ARBA00023014"/>
    </source>
</evidence>
<dbReference type="EMBL" id="JBHUEK010000009">
    <property type="protein sequence ID" value="MFD1778408.1"/>
    <property type="molecule type" value="Genomic_DNA"/>
</dbReference>
<dbReference type="Pfam" id="PF00355">
    <property type="entry name" value="Rieske"/>
    <property type="match status" value="1"/>
</dbReference>
<keyword evidence="8" id="KW-1185">Reference proteome</keyword>
<dbReference type="SUPFAM" id="SSF50022">
    <property type="entry name" value="ISP domain"/>
    <property type="match status" value="1"/>
</dbReference>
<accession>A0ABW4MKT8</accession>
<dbReference type="PANTHER" id="PTHR13847:SF274">
    <property type="entry name" value="RIESKE 2FE-2S IRON-SULFUR PROTEIN YHFW-RELATED"/>
    <property type="match status" value="1"/>
</dbReference>
<dbReference type="InterPro" id="IPR017941">
    <property type="entry name" value="Rieske_2Fe-2S"/>
</dbReference>
<reference evidence="8" key="1">
    <citation type="journal article" date="2019" name="Int. J. Syst. Evol. Microbiol.">
        <title>The Global Catalogue of Microorganisms (GCM) 10K type strain sequencing project: providing services to taxonomists for standard genome sequencing and annotation.</title>
        <authorList>
            <consortium name="The Broad Institute Genomics Platform"/>
            <consortium name="The Broad Institute Genome Sequencing Center for Infectious Disease"/>
            <person name="Wu L."/>
            <person name="Ma J."/>
        </authorList>
    </citation>
    <scope>NUCLEOTIDE SEQUENCE [LARGE SCALE GENOMIC DNA]</scope>
    <source>
        <strain evidence="8">CCUG 15531</strain>
    </source>
</reference>
<dbReference type="Pfam" id="PF01266">
    <property type="entry name" value="DAO"/>
    <property type="match status" value="1"/>
</dbReference>
<dbReference type="InterPro" id="IPR038010">
    <property type="entry name" value="YhfW_C"/>
</dbReference>
<sequence length="521" mass="58241">MANEKKLPEAPEPLWRADVDIPEFPPLEENLEVDVVIVGGGIAGITSAYVLVNEGLKVALLEADQLLNGTSGHTTAKVTAQHDLIYDEFIANFGKSTARLYYEANTDALNFVKKTVEEHQIECDFKEQDAYLYSTTDEYAQKIENEAQAYEKIGIDGGLVDSIPFDIEIKNAIVMKNQAQFHPVKYLAQLVKIIKEQGGLIFEHTVAVDVETGQKTTVLTRNNKRVGGDFVLACSHFPFYEGTGLYSARMKASRSYAVAVKAQESYPGGMYLSVDKPSRSIRSVSTNGEEYIILGGGGHQTGERTDTKEDYNSLRIFSEQVFELEDIQYHWSAQDLETLDKIPYIGELTTSEPNILVATGFRKWGMTNSAVAALLFRDIIIKRDNPYRDLYSPARFYAHPSLKNFFVNNAKVVKHLVQGKMEIPQKNVNDIQNGEGAVISMNGQRKGAYKDESGKLYIVDTTCTHVGCECHWNNSEKSWDCPCHGSRFSYTGEVLEGPAEKPLQQYDYTMLDNLTSEDSGY</sequence>
<dbReference type="InterPro" id="IPR005805">
    <property type="entry name" value="Rieske_Fe-S_prot_C"/>
</dbReference>
<evidence type="ECO:0000259" key="6">
    <source>
        <dbReference type="PROSITE" id="PS51296"/>
    </source>
</evidence>
<keyword evidence="2" id="KW-0479">Metal-binding</keyword>